<feature type="chain" id="PRO_5040328493" evidence="1">
    <location>
        <begin position="20"/>
        <end position="175"/>
    </location>
</feature>
<protein>
    <submittedName>
        <fullName evidence="2">Uncharacterized protein</fullName>
    </submittedName>
</protein>
<keyword evidence="1" id="KW-0732">Signal</keyword>
<feature type="signal peptide" evidence="1">
    <location>
        <begin position="1"/>
        <end position="19"/>
    </location>
</feature>
<name>A0A9P5H0X3_9HYPO</name>
<dbReference type="OrthoDB" id="5217917at2759"/>
<evidence type="ECO:0000313" key="3">
    <source>
        <dbReference type="Proteomes" id="UP000722485"/>
    </source>
</evidence>
<keyword evidence="3" id="KW-1185">Reference proteome</keyword>
<dbReference type="AlphaFoldDB" id="A0A9P5H0X3"/>
<reference evidence="2" key="1">
    <citation type="submission" date="2020-03" db="EMBL/GenBank/DDBJ databases">
        <title>Draft Genome Sequence of Cylindrodendrum hubeiense.</title>
        <authorList>
            <person name="Buettner E."/>
            <person name="Kellner H."/>
        </authorList>
    </citation>
    <scope>NUCLEOTIDE SEQUENCE</scope>
    <source>
        <strain evidence="2">IHI 201604</strain>
    </source>
</reference>
<dbReference type="EMBL" id="JAANBB010000367">
    <property type="protein sequence ID" value="KAF7543420.1"/>
    <property type="molecule type" value="Genomic_DNA"/>
</dbReference>
<organism evidence="2 3">
    <name type="scientific">Cylindrodendrum hubeiense</name>
    <dbReference type="NCBI Taxonomy" id="595255"/>
    <lineage>
        <taxon>Eukaryota</taxon>
        <taxon>Fungi</taxon>
        <taxon>Dikarya</taxon>
        <taxon>Ascomycota</taxon>
        <taxon>Pezizomycotina</taxon>
        <taxon>Sordariomycetes</taxon>
        <taxon>Hypocreomycetidae</taxon>
        <taxon>Hypocreales</taxon>
        <taxon>Nectriaceae</taxon>
        <taxon>Cylindrodendrum</taxon>
    </lineage>
</organism>
<sequence length="175" mass="19455">MRVLPALFFICALAPVTHTFEFTAPDTSKPINFSEPVVFKWPIVEGVTLEPWLQLIFATGDSGQTGRWGINLETIDTRNDSTWTWDVPEWVEVWTEDDSKQFLAAGTHNWFEASLSRLRDSNETMDGTSVVTTEKFEIVGYPYLKEYDSGAGATTPSLSLALAVGAIMLIFGLTP</sequence>
<comment type="caution">
    <text evidence="2">The sequence shown here is derived from an EMBL/GenBank/DDBJ whole genome shotgun (WGS) entry which is preliminary data.</text>
</comment>
<evidence type="ECO:0000256" key="1">
    <source>
        <dbReference type="SAM" id="SignalP"/>
    </source>
</evidence>
<evidence type="ECO:0000313" key="2">
    <source>
        <dbReference type="EMBL" id="KAF7543420.1"/>
    </source>
</evidence>
<dbReference type="Proteomes" id="UP000722485">
    <property type="component" value="Unassembled WGS sequence"/>
</dbReference>
<accession>A0A9P5H0X3</accession>
<proteinExistence type="predicted"/>
<gene>
    <name evidence="2" type="ORF">G7Z17_g10750</name>
</gene>